<proteinExistence type="predicted"/>
<reference evidence="1" key="1">
    <citation type="submission" date="2024-07" db="EMBL/GenBank/DDBJ databases">
        <title>Genome Analysis of a Potential Novel Vibrio Species Secreting pH- and Thermo-stable Alginate Lyase and its Application in Producing Alginate Oligosaccharides.</title>
        <authorList>
            <person name="Huang H."/>
            <person name="Bao K."/>
        </authorList>
    </citation>
    <scope>NUCLEOTIDE SEQUENCE</scope>
    <source>
        <strain evidence="1">HB236076</strain>
    </source>
</reference>
<dbReference type="PROSITE" id="PS51257">
    <property type="entry name" value="PROKAR_LIPOPROTEIN"/>
    <property type="match status" value="1"/>
</dbReference>
<evidence type="ECO:0008006" key="2">
    <source>
        <dbReference type="Google" id="ProtNLM"/>
    </source>
</evidence>
<dbReference type="AlphaFoldDB" id="A0AB39HJN9"/>
<accession>A0AB39HJN9</accession>
<gene>
    <name evidence="1" type="ORF">AB0763_05550</name>
</gene>
<evidence type="ECO:0000313" key="1">
    <source>
        <dbReference type="EMBL" id="XDK26326.1"/>
    </source>
</evidence>
<dbReference type="KEGG" id="vih:AB0763_05550"/>
<name>A0AB39HJN9_9VIBR</name>
<dbReference type="EMBL" id="CP162601">
    <property type="protein sequence ID" value="XDK26326.1"/>
    <property type="molecule type" value="Genomic_DNA"/>
</dbReference>
<dbReference type="RefSeq" id="WP_306101760.1">
    <property type="nucleotide sequence ID" value="NZ_CP162601.1"/>
</dbReference>
<protein>
    <recommendedName>
        <fullName evidence="2">Lipoprotein</fullName>
    </recommendedName>
</protein>
<sequence length="61" mass="6653">MTIKKLITLMGVTVFIAACSEQGPMEETGEKVDEAVTDTQNAIEDSCENIKEDLKAEDTDC</sequence>
<organism evidence="1">
    <name type="scientific">Vibrio sp. HB236076</name>
    <dbReference type="NCBI Taxonomy" id="3232307"/>
    <lineage>
        <taxon>Bacteria</taxon>
        <taxon>Pseudomonadati</taxon>
        <taxon>Pseudomonadota</taxon>
        <taxon>Gammaproteobacteria</taxon>
        <taxon>Vibrionales</taxon>
        <taxon>Vibrionaceae</taxon>
        <taxon>Vibrio</taxon>
    </lineage>
</organism>